<comment type="caution">
    <text evidence="2">The sequence shown here is derived from an EMBL/GenBank/DDBJ whole genome shotgun (WGS) entry which is preliminary data.</text>
</comment>
<gene>
    <name evidence="2" type="ORF">E9229_001193</name>
</gene>
<dbReference type="Pfam" id="PF19700">
    <property type="entry name" value="DUF6198"/>
    <property type="match status" value="1"/>
</dbReference>
<evidence type="ECO:0000256" key="1">
    <source>
        <dbReference type="SAM" id="Phobius"/>
    </source>
</evidence>
<dbReference type="EMBL" id="JACHVS010000001">
    <property type="protein sequence ID" value="MBB2995002.1"/>
    <property type="molecule type" value="Genomic_DNA"/>
</dbReference>
<dbReference type="PANTHER" id="PTHR40078:SF1">
    <property type="entry name" value="INTEGRAL MEMBRANE PROTEIN"/>
    <property type="match status" value="1"/>
</dbReference>
<dbReference type="RefSeq" id="WP_183510318.1">
    <property type="nucleotide sequence ID" value="NZ_BAABGK010000020.1"/>
</dbReference>
<proteinExistence type="predicted"/>
<dbReference type="InterPro" id="IPR038750">
    <property type="entry name" value="YczE/YyaS-like"/>
</dbReference>
<evidence type="ECO:0000313" key="2">
    <source>
        <dbReference type="EMBL" id="MBB2995002.1"/>
    </source>
</evidence>
<evidence type="ECO:0000313" key="3">
    <source>
        <dbReference type="Proteomes" id="UP000523000"/>
    </source>
</evidence>
<accession>A0A839QP54</accession>
<name>A0A839QP54_9MICC</name>
<sequence>MKKQRTTELSNLSPLAQLRAGRLPHRLVQLFLGLTLFGVAMAGFIRAGLGTAPWDVLHYGVALRTGLSLGTVVIVFGFIVLLLWIPLRQLPGLGTIANVVWLGISADIALALIPEIHGLPAQLAVFAGALLINALGGGLYIGSQLGPGPRDGLMTGLHARTGVSLRLARTSVEVLVLGIGWLLGGVVGLGTVAYALAIGPLTQFFLRRCIVTMDSPRTPTTPPTRQCRSTTCDCFGE</sequence>
<feature type="transmembrane region" description="Helical" evidence="1">
    <location>
        <begin position="92"/>
        <end position="113"/>
    </location>
</feature>
<keyword evidence="1" id="KW-1133">Transmembrane helix</keyword>
<keyword evidence="1" id="KW-0472">Membrane</keyword>
<reference evidence="2 3" key="1">
    <citation type="submission" date="2020-08" db="EMBL/GenBank/DDBJ databases">
        <title>Sequencing the genomes of 1000 actinobacteria strains.</title>
        <authorList>
            <person name="Klenk H.-P."/>
        </authorList>
    </citation>
    <scope>NUCLEOTIDE SEQUENCE [LARGE SCALE GENOMIC DNA]</scope>
    <source>
        <strain evidence="2 3">DSM 22826</strain>
    </source>
</reference>
<feature type="transmembrane region" description="Helical" evidence="1">
    <location>
        <begin position="27"/>
        <end position="49"/>
    </location>
</feature>
<feature type="transmembrane region" description="Helical" evidence="1">
    <location>
        <begin position="174"/>
        <end position="197"/>
    </location>
</feature>
<feature type="transmembrane region" description="Helical" evidence="1">
    <location>
        <begin position="119"/>
        <end position="141"/>
    </location>
</feature>
<protein>
    <submittedName>
        <fullName evidence="2">Putative membrane protein YczE</fullName>
    </submittedName>
</protein>
<dbReference type="Proteomes" id="UP000523000">
    <property type="component" value="Unassembled WGS sequence"/>
</dbReference>
<keyword evidence="1" id="KW-0812">Transmembrane</keyword>
<dbReference type="PANTHER" id="PTHR40078">
    <property type="entry name" value="INTEGRAL MEMBRANE PROTEIN-RELATED"/>
    <property type="match status" value="1"/>
</dbReference>
<dbReference type="AlphaFoldDB" id="A0A839QP54"/>
<organism evidence="2 3">
    <name type="scientific">Paeniglutamicibacter cryotolerans</name>
    <dbReference type="NCBI Taxonomy" id="670079"/>
    <lineage>
        <taxon>Bacteria</taxon>
        <taxon>Bacillati</taxon>
        <taxon>Actinomycetota</taxon>
        <taxon>Actinomycetes</taxon>
        <taxon>Micrococcales</taxon>
        <taxon>Micrococcaceae</taxon>
        <taxon>Paeniglutamicibacter</taxon>
    </lineage>
</organism>
<feature type="transmembrane region" description="Helical" evidence="1">
    <location>
        <begin position="61"/>
        <end position="85"/>
    </location>
</feature>
<keyword evidence="3" id="KW-1185">Reference proteome</keyword>